<dbReference type="RefSeq" id="WP_415841085.1">
    <property type="nucleotide sequence ID" value="NZ_CBCSKY010000019.1"/>
</dbReference>
<gene>
    <name evidence="7" type="ORF">SAMN05216192_119104</name>
</gene>
<comment type="catalytic activity">
    <reaction evidence="1">
        <text>Hydrolysis of terminal non-reducing N-acetyl-D-hexosamine residues in N-acetyl-beta-D-hexosaminides.</text>
        <dbReference type="EC" id="3.2.1.52"/>
    </reaction>
</comment>
<reference evidence="8" key="1">
    <citation type="submission" date="2016-10" db="EMBL/GenBank/DDBJ databases">
        <authorList>
            <person name="Varghese N."/>
            <person name="Submissions S."/>
        </authorList>
    </citation>
    <scope>NUCLEOTIDE SEQUENCE [LARGE SCALE GENOMIC DNA]</scope>
    <source>
        <strain evidence="8">CGMCC 1.11012</strain>
    </source>
</reference>
<dbReference type="AlphaFoldDB" id="A0A1G8UU75"/>
<dbReference type="GO" id="GO:0004563">
    <property type="term" value="F:beta-N-acetylhexosaminidase activity"/>
    <property type="evidence" value="ECO:0007669"/>
    <property type="project" value="UniProtKB-EC"/>
</dbReference>
<dbReference type="STRING" id="1174501.SAMN05216192_119104"/>
<dbReference type="InterPro" id="IPR017853">
    <property type="entry name" value="GH"/>
</dbReference>
<dbReference type="SUPFAM" id="SSF51445">
    <property type="entry name" value="(Trans)glycosidases"/>
    <property type="match status" value="1"/>
</dbReference>
<keyword evidence="5" id="KW-0326">Glycosidase</keyword>
<dbReference type="InterPro" id="IPR019800">
    <property type="entry name" value="Glyco_hydro_3_AS"/>
</dbReference>
<evidence type="ECO:0000256" key="2">
    <source>
        <dbReference type="ARBA" id="ARBA00005336"/>
    </source>
</evidence>
<protein>
    <recommendedName>
        <fullName evidence="3">beta-N-acetylhexosaminidase</fullName>
        <ecNumber evidence="3">3.2.1.52</ecNumber>
    </recommendedName>
</protein>
<dbReference type="Pfam" id="PF00933">
    <property type="entry name" value="Glyco_hydro_3"/>
    <property type="match status" value="1"/>
</dbReference>
<keyword evidence="8" id="KW-1185">Reference proteome</keyword>
<keyword evidence="4" id="KW-0378">Hydrolase</keyword>
<sequence>MTLEQKIGQMLLAGIDGTKLDSEAKRMIAEDEIGGIILYKDNISSLKSMVSLINALKQSNSGNKVPLFMSVDQEGGKVSRMPEEYAAIPANSKVGIINQKKSAAEMGRLLAREVLSAGFNMNFAPVLDINSNPDNPVIGERSFGNNAELVSRLGIAEMNGIASEGAIPVIKHFPGHGDTSVDSHLELPVVNKSAAGLAKLEWLPFQAAVKEGADTVMVAHILYPQLDPDKPASLSAKIIGGLLREQMGFGGVVITDDLTMGAITDHYTLPAAAVDTVLAGSDILLIAHEYSNERKVRAALLESVRSGVIPESRIDESVYRILALKEKYKLTDKPVAVPDLTELNSDIKAWRKTLAK</sequence>
<evidence type="ECO:0000313" key="8">
    <source>
        <dbReference type="Proteomes" id="UP000199050"/>
    </source>
</evidence>
<dbReference type="InterPro" id="IPR001764">
    <property type="entry name" value="Glyco_hydro_3_N"/>
</dbReference>
<dbReference type="PANTHER" id="PTHR30480">
    <property type="entry name" value="BETA-HEXOSAMINIDASE-RELATED"/>
    <property type="match status" value="1"/>
</dbReference>
<evidence type="ECO:0000259" key="6">
    <source>
        <dbReference type="Pfam" id="PF00933"/>
    </source>
</evidence>
<evidence type="ECO:0000256" key="4">
    <source>
        <dbReference type="ARBA" id="ARBA00022801"/>
    </source>
</evidence>
<comment type="similarity">
    <text evidence="2">Belongs to the glycosyl hydrolase 3 family.</text>
</comment>
<proteinExistence type="inferred from homology"/>
<dbReference type="GO" id="GO:0005975">
    <property type="term" value="P:carbohydrate metabolic process"/>
    <property type="evidence" value="ECO:0007669"/>
    <property type="project" value="InterPro"/>
</dbReference>
<dbReference type="InterPro" id="IPR050226">
    <property type="entry name" value="NagZ_Beta-hexosaminidase"/>
</dbReference>
<dbReference type="EC" id="3.2.1.52" evidence="3"/>
<organism evidence="7 8">
    <name type="scientific">Paenibacillus typhae</name>
    <dbReference type="NCBI Taxonomy" id="1174501"/>
    <lineage>
        <taxon>Bacteria</taxon>
        <taxon>Bacillati</taxon>
        <taxon>Bacillota</taxon>
        <taxon>Bacilli</taxon>
        <taxon>Bacillales</taxon>
        <taxon>Paenibacillaceae</taxon>
        <taxon>Paenibacillus</taxon>
    </lineage>
</organism>
<dbReference type="NCBIfam" id="NF003740">
    <property type="entry name" value="PRK05337.1"/>
    <property type="match status" value="1"/>
</dbReference>
<dbReference type="PROSITE" id="PS00775">
    <property type="entry name" value="GLYCOSYL_HYDROL_F3"/>
    <property type="match status" value="1"/>
</dbReference>
<dbReference type="GO" id="GO:0009254">
    <property type="term" value="P:peptidoglycan turnover"/>
    <property type="evidence" value="ECO:0007669"/>
    <property type="project" value="TreeGrafter"/>
</dbReference>
<dbReference type="EMBL" id="FNDX01000019">
    <property type="protein sequence ID" value="SDJ57412.1"/>
    <property type="molecule type" value="Genomic_DNA"/>
</dbReference>
<feature type="domain" description="Glycoside hydrolase family 3 N-terminal" evidence="6">
    <location>
        <begin position="2"/>
        <end position="323"/>
    </location>
</feature>
<dbReference type="PANTHER" id="PTHR30480:SF13">
    <property type="entry name" value="BETA-HEXOSAMINIDASE"/>
    <property type="match status" value="1"/>
</dbReference>
<evidence type="ECO:0000256" key="3">
    <source>
        <dbReference type="ARBA" id="ARBA00012663"/>
    </source>
</evidence>
<evidence type="ECO:0000256" key="1">
    <source>
        <dbReference type="ARBA" id="ARBA00001231"/>
    </source>
</evidence>
<dbReference type="Proteomes" id="UP000199050">
    <property type="component" value="Unassembled WGS sequence"/>
</dbReference>
<dbReference type="InterPro" id="IPR036962">
    <property type="entry name" value="Glyco_hydro_3_N_sf"/>
</dbReference>
<name>A0A1G8UU75_9BACL</name>
<evidence type="ECO:0000256" key="5">
    <source>
        <dbReference type="ARBA" id="ARBA00023295"/>
    </source>
</evidence>
<evidence type="ECO:0000313" key="7">
    <source>
        <dbReference type="EMBL" id="SDJ57412.1"/>
    </source>
</evidence>
<dbReference type="Gene3D" id="3.20.20.300">
    <property type="entry name" value="Glycoside hydrolase, family 3, N-terminal domain"/>
    <property type="match status" value="1"/>
</dbReference>
<accession>A0A1G8UU75</accession>